<keyword evidence="1" id="KW-0812">Transmembrane</keyword>
<evidence type="ECO:0000313" key="3">
    <source>
        <dbReference type="Proteomes" id="UP000186218"/>
    </source>
</evidence>
<dbReference type="AlphaFoldDB" id="A0A1N7F378"/>
<gene>
    <name evidence="2" type="ORF">SAMN05445060_1760</name>
</gene>
<dbReference type="Proteomes" id="UP000186218">
    <property type="component" value="Unassembled WGS sequence"/>
</dbReference>
<accession>A0A1N7F378</accession>
<proteinExistence type="predicted"/>
<dbReference type="EMBL" id="FTNT01000004">
    <property type="protein sequence ID" value="SIR94739.1"/>
    <property type="molecule type" value="Genomic_DNA"/>
</dbReference>
<protein>
    <submittedName>
        <fullName evidence="2">Uncharacterized protein</fullName>
    </submittedName>
</protein>
<keyword evidence="3" id="KW-1185">Reference proteome</keyword>
<keyword evidence="1" id="KW-0472">Membrane</keyword>
<dbReference type="STRING" id="1344003.SAMN05445060_1760"/>
<keyword evidence="1" id="KW-1133">Transmembrane helix</keyword>
<name>A0A1N7F378_9NOCA</name>
<dbReference type="RefSeq" id="WP_076478607.1">
    <property type="nucleotide sequence ID" value="NZ_FTNT01000004.1"/>
</dbReference>
<feature type="transmembrane region" description="Helical" evidence="1">
    <location>
        <begin position="47"/>
        <end position="71"/>
    </location>
</feature>
<evidence type="ECO:0000313" key="2">
    <source>
        <dbReference type="EMBL" id="SIR94739.1"/>
    </source>
</evidence>
<evidence type="ECO:0000256" key="1">
    <source>
        <dbReference type="SAM" id="Phobius"/>
    </source>
</evidence>
<sequence length="91" mass="9996">MSHLLRHALPIWMRLRIAITDLALRLGALSTMAYLAALSFIGVDVMIALISFSAVWPAALPPIVIALAAAAGIRSWWRRRRATTDRETGNS</sequence>
<reference evidence="2 3" key="1">
    <citation type="submission" date="2017-01" db="EMBL/GenBank/DDBJ databases">
        <authorList>
            <person name="Mah S.A."/>
            <person name="Swanson W.J."/>
            <person name="Moy G.W."/>
            <person name="Vacquier V.D."/>
        </authorList>
    </citation>
    <scope>NUCLEOTIDE SEQUENCE [LARGE SCALE GENOMIC DNA]</scope>
    <source>
        <strain evidence="2 3">CPCC 203464</strain>
    </source>
</reference>
<organism evidence="2 3">
    <name type="scientific">Williamsia sterculiae</name>
    <dbReference type="NCBI Taxonomy" id="1344003"/>
    <lineage>
        <taxon>Bacteria</taxon>
        <taxon>Bacillati</taxon>
        <taxon>Actinomycetota</taxon>
        <taxon>Actinomycetes</taxon>
        <taxon>Mycobacteriales</taxon>
        <taxon>Nocardiaceae</taxon>
        <taxon>Williamsia</taxon>
    </lineage>
</organism>
<feature type="transmembrane region" description="Helical" evidence="1">
    <location>
        <begin position="22"/>
        <end position="41"/>
    </location>
</feature>